<sequence length="109" mass="12486">MHLLFECTDVSWKYNKKSIEEDCHEAEFVQSKQRVYTVVASYSDSVASYSERKLLLEVNESAVAMKVNQLLHVKEDKTAAGIIYLWEQTAAGTLYLLFLSELIYCEAPI</sequence>
<proteinExistence type="predicted"/>
<name>A0A2Z7BPB8_9LAMI</name>
<dbReference type="EMBL" id="KV005686">
    <property type="protein sequence ID" value="KZV33756.1"/>
    <property type="molecule type" value="Genomic_DNA"/>
</dbReference>
<accession>A0A2Z7BPB8</accession>
<evidence type="ECO:0000313" key="2">
    <source>
        <dbReference type="Proteomes" id="UP000250235"/>
    </source>
</evidence>
<gene>
    <name evidence="1" type="ORF">F511_12326</name>
</gene>
<protein>
    <submittedName>
        <fullName evidence="1">Uncharacterized protein</fullName>
    </submittedName>
</protein>
<dbReference type="Proteomes" id="UP000250235">
    <property type="component" value="Unassembled WGS sequence"/>
</dbReference>
<keyword evidence="2" id="KW-1185">Reference proteome</keyword>
<evidence type="ECO:0000313" key="1">
    <source>
        <dbReference type="EMBL" id="KZV33756.1"/>
    </source>
</evidence>
<organism evidence="1 2">
    <name type="scientific">Dorcoceras hygrometricum</name>
    <dbReference type="NCBI Taxonomy" id="472368"/>
    <lineage>
        <taxon>Eukaryota</taxon>
        <taxon>Viridiplantae</taxon>
        <taxon>Streptophyta</taxon>
        <taxon>Embryophyta</taxon>
        <taxon>Tracheophyta</taxon>
        <taxon>Spermatophyta</taxon>
        <taxon>Magnoliopsida</taxon>
        <taxon>eudicotyledons</taxon>
        <taxon>Gunneridae</taxon>
        <taxon>Pentapetalae</taxon>
        <taxon>asterids</taxon>
        <taxon>lamiids</taxon>
        <taxon>Lamiales</taxon>
        <taxon>Gesneriaceae</taxon>
        <taxon>Didymocarpoideae</taxon>
        <taxon>Trichosporeae</taxon>
        <taxon>Loxocarpinae</taxon>
        <taxon>Dorcoceras</taxon>
    </lineage>
</organism>
<dbReference type="AlphaFoldDB" id="A0A2Z7BPB8"/>
<reference evidence="1 2" key="1">
    <citation type="journal article" date="2015" name="Proc. Natl. Acad. Sci. U.S.A.">
        <title>The resurrection genome of Boea hygrometrica: A blueprint for survival of dehydration.</title>
        <authorList>
            <person name="Xiao L."/>
            <person name="Yang G."/>
            <person name="Zhang L."/>
            <person name="Yang X."/>
            <person name="Zhao S."/>
            <person name="Ji Z."/>
            <person name="Zhou Q."/>
            <person name="Hu M."/>
            <person name="Wang Y."/>
            <person name="Chen M."/>
            <person name="Xu Y."/>
            <person name="Jin H."/>
            <person name="Xiao X."/>
            <person name="Hu G."/>
            <person name="Bao F."/>
            <person name="Hu Y."/>
            <person name="Wan P."/>
            <person name="Li L."/>
            <person name="Deng X."/>
            <person name="Kuang T."/>
            <person name="Xiang C."/>
            <person name="Zhu J.K."/>
            <person name="Oliver M.J."/>
            <person name="He Y."/>
        </authorList>
    </citation>
    <scope>NUCLEOTIDE SEQUENCE [LARGE SCALE GENOMIC DNA]</scope>
    <source>
        <strain evidence="2">cv. XS01</strain>
    </source>
</reference>